<sequence length="237" mass="25804">MDAKLGSVISKVQKLLTLSKSASPEEAATAAAIANKLIDEYRLSEIDLAVDAGESDPLMEDNGFIYETGRIIPWKKSLVGVLCQHYGVANFNDNDYPNGRLISRFKLLGRKSDIAITRYMFTWLLAECQRLADSEAKGKGRIFVASYCQGFVAGIKAQLAKSRNEARVLASSQAMVKLDSRLDEARAFMYSKYNLRNAKASSASQIDANAYYSGKSRGDSIHLGAVIGGSSTKLLGN</sequence>
<feature type="domain" description="DUF7168" evidence="2">
    <location>
        <begin position="68"/>
        <end position="175"/>
    </location>
</feature>
<name>A0A6J5RXH3_9CAUD</name>
<dbReference type="EMBL" id="LR797252">
    <property type="protein sequence ID" value="CAB4196714.1"/>
    <property type="molecule type" value="Genomic_DNA"/>
</dbReference>
<protein>
    <submittedName>
        <fullName evidence="3">Uncharacterized protein</fullName>
    </submittedName>
</protein>
<dbReference type="InterPro" id="IPR055592">
    <property type="entry name" value="DUF7168"/>
</dbReference>
<evidence type="ECO:0000259" key="1">
    <source>
        <dbReference type="Pfam" id="PF10979"/>
    </source>
</evidence>
<proteinExistence type="predicted"/>
<evidence type="ECO:0000313" key="3">
    <source>
        <dbReference type="EMBL" id="CAB4196714.1"/>
    </source>
</evidence>
<accession>A0A6J5RXH3</accession>
<dbReference type="Pfam" id="PF10979">
    <property type="entry name" value="DUF2786"/>
    <property type="match status" value="1"/>
</dbReference>
<feature type="domain" description="DUF2786" evidence="1">
    <location>
        <begin position="8"/>
        <end position="45"/>
    </location>
</feature>
<evidence type="ECO:0000259" key="2">
    <source>
        <dbReference type="Pfam" id="PF23771"/>
    </source>
</evidence>
<organism evidence="3">
    <name type="scientific">uncultured Caudovirales phage</name>
    <dbReference type="NCBI Taxonomy" id="2100421"/>
    <lineage>
        <taxon>Viruses</taxon>
        <taxon>Duplodnaviria</taxon>
        <taxon>Heunggongvirae</taxon>
        <taxon>Uroviricota</taxon>
        <taxon>Caudoviricetes</taxon>
        <taxon>Peduoviridae</taxon>
        <taxon>Maltschvirus</taxon>
        <taxon>Maltschvirus maltsch</taxon>
    </lineage>
</organism>
<gene>
    <name evidence="3" type="ORF">UFOVP1290_234</name>
</gene>
<dbReference type="Pfam" id="PF23771">
    <property type="entry name" value="DUF7168"/>
    <property type="match status" value="1"/>
</dbReference>
<reference evidence="3" key="1">
    <citation type="submission" date="2020-05" db="EMBL/GenBank/DDBJ databases">
        <authorList>
            <person name="Chiriac C."/>
            <person name="Salcher M."/>
            <person name="Ghai R."/>
            <person name="Kavagutti S V."/>
        </authorList>
    </citation>
    <scope>NUCLEOTIDE SEQUENCE</scope>
</reference>
<dbReference type="InterPro" id="IPR024498">
    <property type="entry name" value="DUF2786"/>
</dbReference>